<dbReference type="EMBL" id="NRRL01000042">
    <property type="protein sequence ID" value="MBK1669248.1"/>
    <property type="molecule type" value="Genomic_DNA"/>
</dbReference>
<dbReference type="SUPFAM" id="SSF88697">
    <property type="entry name" value="PUA domain-like"/>
    <property type="match status" value="1"/>
</dbReference>
<feature type="binding site" evidence="8">
    <location>
        <position position="31"/>
    </location>
    <ligand>
        <name>ATP</name>
        <dbReference type="ChEBI" id="CHEBI:30616"/>
    </ligand>
</feature>
<evidence type="ECO:0000256" key="6">
    <source>
        <dbReference type="ARBA" id="ARBA00022777"/>
    </source>
</evidence>
<dbReference type="InterPro" id="IPR002478">
    <property type="entry name" value="PUA"/>
</dbReference>
<evidence type="ECO:0000256" key="4">
    <source>
        <dbReference type="ARBA" id="ARBA00022679"/>
    </source>
</evidence>
<dbReference type="CDD" id="cd04242">
    <property type="entry name" value="AAK_G5K_ProB"/>
    <property type="match status" value="1"/>
</dbReference>
<keyword evidence="6 8" id="KW-0418">Kinase</keyword>
<name>A0ABS1DHN0_9PROT</name>
<accession>A0ABS1DHN0</accession>
<keyword evidence="2 8" id="KW-0028">Amino-acid biosynthesis</keyword>
<dbReference type="InterPro" id="IPR036974">
    <property type="entry name" value="PUA_sf"/>
</dbReference>
<comment type="catalytic activity">
    <reaction evidence="8">
        <text>L-glutamate + ATP = L-glutamyl 5-phosphate + ADP</text>
        <dbReference type="Rhea" id="RHEA:14877"/>
        <dbReference type="ChEBI" id="CHEBI:29985"/>
        <dbReference type="ChEBI" id="CHEBI:30616"/>
        <dbReference type="ChEBI" id="CHEBI:58274"/>
        <dbReference type="ChEBI" id="CHEBI:456216"/>
        <dbReference type="EC" id="2.7.2.11"/>
    </reaction>
</comment>
<keyword evidence="1 8" id="KW-0963">Cytoplasm</keyword>
<dbReference type="HAMAP" id="MF_00456">
    <property type="entry name" value="ProB"/>
    <property type="match status" value="1"/>
</dbReference>
<feature type="binding site" evidence="8">
    <location>
        <position position="171"/>
    </location>
    <ligand>
        <name>substrate</name>
    </ligand>
</feature>
<protein>
    <recommendedName>
        <fullName evidence="8">Glutamate 5-kinase</fullName>
        <ecNumber evidence="8">2.7.2.11</ecNumber>
    </recommendedName>
    <alternativeName>
        <fullName evidence="8">Gamma-glutamyl kinase</fullName>
        <shortName evidence="8">GK</shortName>
    </alternativeName>
</protein>
<dbReference type="InterPro" id="IPR005715">
    <property type="entry name" value="Glu_5kinase/COase_Synthase"/>
</dbReference>
<dbReference type="PANTHER" id="PTHR43654">
    <property type="entry name" value="GLUTAMATE 5-KINASE"/>
    <property type="match status" value="1"/>
</dbReference>
<feature type="binding site" evidence="8">
    <location>
        <position position="72"/>
    </location>
    <ligand>
        <name>substrate</name>
    </ligand>
</feature>
<evidence type="ECO:0000256" key="5">
    <source>
        <dbReference type="ARBA" id="ARBA00022741"/>
    </source>
</evidence>
<feature type="domain" description="PUA" evidence="9">
    <location>
        <begin position="298"/>
        <end position="380"/>
    </location>
</feature>
<organism evidence="10 11">
    <name type="scientific">Rhodovibrio sodomensis</name>
    <dbReference type="NCBI Taxonomy" id="1088"/>
    <lineage>
        <taxon>Bacteria</taxon>
        <taxon>Pseudomonadati</taxon>
        <taxon>Pseudomonadota</taxon>
        <taxon>Alphaproteobacteria</taxon>
        <taxon>Rhodospirillales</taxon>
        <taxon>Rhodovibrionaceae</taxon>
        <taxon>Rhodovibrio</taxon>
    </lineage>
</organism>
<gene>
    <name evidence="8" type="primary">proB</name>
    <name evidence="10" type="ORF">CKO28_14515</name>
</gene>
<dbReference type="InterPro" id="IPR001057">
    <property type="entry name" value="Glu/AcGlu_kinase"/>
</dbReference>
<keyword evidence="5 8" id="KW-0547">Nucleotide-binding</keyword>
<sequence>MAGDAHAGTAAPSATRGALPALAQMKRVVVKIGSALLVEDTAGRVKRDWLNALADDVAALAANGTEVVLVSSGAIAVGRHQLGLTRKAIRLEEKQAAAATGQIQLAHAYQEALARHRLTVSQVLVTLADTEERRRHLNARSTIATLLRLGAVPVINENDTVATSEIRFGDNDRLAARVAAMIDAEGLVLLSDIDGLYSGDPKRDPDARFIERVDEITPEIEAMAGAALPGYSSGGMVTKLAAARIAVAAGCHMAIAQGRPEHALRSVAEGGRCTWFESQVEPRQARKRWIAGTLKPAGSLILDAGALNALKAGKSLLPAGVTQVDGRFERGDAVIVRDAEGREVARGLTAYSDDAARRIIGHKSKDIERILGYRGREELIHRDDLVLS</sequence>
<dbReference type="PROSITE" id="PS50890">
    <property type="entry name" value="PUA"/>
    <property type="match status" value="1"/>
</dbReference>
<dbReference type="InterPro" id="IPR036393">
    <property type="entry name" value="AceGlu_kinase-like_sf"/>
</dbReference>
<dbReference type="SMART" id="SM00359">
    <property type="entry name" value="PUA"/>
    <property type="match status" value="1"/>
</dbReference>
<dbReference type="Pfam" id="PF00696">
    <property type="entry name" value="AA_kinase"/>
    <property type="match status" value="1"/>
</dbReference>
<dbReference type="Pfam" id="PF01472">
    <property type="entry name" value="PUA"/>
    <property type="match status" value="1"/>
</dbReference>
<dbReference type="NCBIfam" id="TIGR01027">
    <property type="entry name" value="proB"/>
    <property type="match status" value="1"/>
</dbReference>
<feature type="binding site" evidence="8">
    <location>
        <begin position="191"/>
        <end position="192"/>
    </location>
    <ligand>
        <name>ATP</name>
        <dbReference type="ChEBI" id="CHEBI:30616"/>
    </ligand>
</feature>
<dbReference type="PIRSF" id="PIRSF000729">
    <property type="entry name" value="GK"/>
    <property type="match status" value="1"/>
</dbReference>
<comment type="caution">
    <text evidence="10">The sequence shown here is derived from an EMBL/GenBank/DDBJ whole genome shotgun (WGS) entry which is preliminary data.</text>
</comment>
<dbReference type="PANTHER" id="PTHR43654:SF1">
    <property type="entry name" value="ISOPENTENYL PHOSPHATE KINASE"/>
    <property type="match status" value="1"/>
</dbReference>
<proteinExistence type="inferred from homology"/>
<keyword evidence="11" id="KW-1185">Reference proteome</keyword>
<feature type="binding site" evidence="8">
    <location>
        <begin position="233"/>
        <end position="239"/>
    </location>
    <ligand>
        <name>ATP</name>
        <dbReference type="ChEBI" id="CHEBI:30616"/>
    </ligand>
</feature>
<keyword evidence="7 8" id="KW-0067">ATP-binding</keyword>
<keyword evidence="3 8" id="KW-0641">Proline biosynthesis</keyword>
<keyword evidence="4 8" id="KW-0808">Transferase</keyword>
<evidence type="ECO:0000259" key="9">
    <source>
        <dbReference type="SMART" id="SM00359"/>
    </source>
</evidence>
<feature type="binding site" evidence="8">
    <location>
        <position position="159"/>
    </location>
    <ligand>
        <name>substrate</name>
    </ligand>
</feature>
<dbReference type="Proteomes" id="UP001296873">
    <property type="component" value="Unassembled WGS sequence"/>
</dbReference>
<evidence type="ECO:0000313" key="10">
    <source>
        <dbReference type="EMBL" id="MBK1669248.1"/>
    </source>
</evidence>
<dbReference type="CDD" id="cd21157">
    <property type="entry name" value="PUA_G5K"/>
    <property type="match status" value="1"/>
</dbReference>
<evidence type="ECO:0000256" key="1">
    <source>
        <dbReference type="ARBA" id="ARBA00022490"/>
    </source>
</evidence>
<reference evidence="10 11" key="1">
    <citation type="journal article" date="2020" name="Microorganisms">
        <title>Osmotic Adaptation and Compatible Solute Biosynthesis of Phototrophic Bacteria as Revealed from Genome Analyses.</title>
        <authorList>
            <person name="Imhoff J.F."/>
            <person name="Rahn T."/>
            <person name="Kunzel S."/>
            <person name="Keller A."/>
            <person name="Neulinger S.C."/>
        </authorList>
    </citation>
    <scope>NUCLEOTIDE SEQUENCE [LARGE SCALE GENOMIC DNA]</scope>
    <source>
        <strain evidence="10 11">DSM 9895</strain>
    </source>
</reference>
<comment type="function">
    <text evidence="8">Catalyzes the transfer of a phosphate group to glutamate to form L-glutamate 5-phosphate.</text>
</comment>
<dbReference type="InterPro" id="IPR041739">
    <property type="entry name" value="G5K_ProB"/>
</dbReference>
<comment type="pathway">
    <text evidence="8">Amino-acid biosynthesis; L-proline biosynthesis; L-glutamate 5-semialdehyde from L-glutamate: step 1/2.</text>
</comment>
<dbReference type="EC" id="2.7.2.11" evidence="8"/>
<comment type="subcellular location">
    <subcellularLocation>
        <location evidence="8">Cytoplasm</location>
    </subcellularLocation>
</comment>
<evidence type="ECO:0000256" key="2">
    <source>
        <dbReference type="ARBA" id="ARBA00022605"/>
    </source>
</evidence>
<dbReference type="PRINTS" id="PR00474">
    <property type="entry name" value="GLU5KINASE"/>
</dbReference>
<evidence type="ECO:0000256" key="3">
    <source>
        <dbReference type="ARBA" id="ARBA00022650"/>
    </source>
</evidence>
<evidence type="ECO:0000256" key="8">
    <source>
        <dbReference type="HAMAP-Rule" id="MF_00456"/>
    </source>
</evidence>
<dbReference type="InterPro" id="IPR015947">
    <property type="entry name" value="PUA-like_sf"/>
</dbReference>
<dbReference type="InterPro" id="IPR011529">
    <property type="entry name" value="Glu_5kinase"/>
</dbReference>
<dbReference type="Gene3D" id="3.40.1160.10">
    <property type="entry name" value="Acetylglutamate kinase-like"/>
    <property type="match status" value="1"/>
</dbReference>
<dbReference type="SUPFAM" id="SSF53633">
    <property type="entry name" value="Carbamate kinase-like"/>
    <property type="match status" value="1"/>
</dbReference>
<evidence type="ECO:0000256" key="7">
    <source>
        <dbReference type="ARBA" id="ARBA00022840"/>
    </source>
</evidence>
<evidence type="ECO:0000313" key="11">
    <source>
        <dbReference type="Proteomes" id="UP001296873"/>
    </source>
</evidence>
<dbReference type="Gene3D" id="2.30.130.10">
    <property type="entry name" value="PUA domain"/>
    <property type="match status" value="1"/>
</dbReference>
<comment type="similarity">
    <text evidence="8">Belongs to the glutamate 5-kinase family.</text>
</comment>
<dbReference type="InterPro" id="IPR001048">
    <property type="entry name" value="Asp/Glu/Uridylate_kinase"/>
</dbReference>
<dbReference type="RefSeq" id="WP_200341574.1">
    <property type="nucleotide sequence ID" value="NZ_NRRL01000042.1"/>
</dbReference>